<dbReference type="EMBL" id="NNSR01000074">
    <property type="protein sequence ID" value="PKD26605.1"/>
    <property type="molecule type" value="Genomic_DNA"/>
</dbReference>
<dbReference type="PANTHER" id="PTHR33744">
    <property type="entry name" value="CARBOHYDRATE DIACID REGULATOR"/>
    <property type="match status" value="1"/>
</dbReference>
<evidence type="ECO:0000259" key="1">
    <source>
        <dbReference type="Pfam" id="PF07905"/>
    </source>
</evidence>
<dbReference type="InterPro" id="IPR025736">
    <property type="entry name" value="PucR_C-HTH_dom"/>
</dbReference>
<dbReference type="Proteomes" id="UP000233425">
    <property type="component" value="Unassembled WGS sequence"/>
</dbReference>
<reference evidence="3" key="1">
    <citation type="journal article" date="2018" name="Environ. Microbiol.">
        <title>Sporulation capability and amylosome conservation among diverse human colonic and rumen isolates of the keystone starch-degrader Ruminococcus bromii.</title>
        <authorList>
            <person name="Mukhopadhya I."/>
            <person name="Morais S."/>
            <person name="Laverde-Gomez J."/>
            <person name="Sheridan P.O."/>
            <person name="Walker A.W."/>
            <person name="Kelly W."/>
            <person name="Klieve A.V."/>
            <person name="Ouwerkerk D."/>
            <person name="Duncan S.H."/>
            <person name="Louis P."/>
            <person name="Koropatkin N."/>
            <person name="Cockburn D."/>
            <person name="Kibler R."/>
            <person name="Cooper P.J."/>
            <person name="Sandoval C."/>
            <person name="Crost E."/>
            <person name="Juge N."/>
            <person name="Bayer E.A."/>
            <person name="Flint H.J."/>
        </authorList>
    </citation>
    <scope>NUCLEOTIDE SEQUENCE [LARGE SCALE GENOMIC DNA]</scope>
    <source>
        <strain evidence="3">ATCC 27255</strain>
    </source>
</reference>
<dbReference type="RefSeq" id="WP_101029871.1">
    <property type="nucleotide sequence ID" value="NZ_CABMMZ010000074.1"/>
</dbReference>
<dbReference type="InterPro" id="IPR042070">
    <property type="entry name" value="PucR_C-HTH_sf"/>
</dbReference>
<evidence type="ECO:0000313" key="4">
    <source>
        <dbReference type="Proteomes" id="UP000233425"/>
    </source>
</evidence>
<dbReference type="Pfam" id="PF07905">
    <property type="entry name" value="PucR"/>
    <property type="match status" value="1"/>
</dbReference>
<feature type="domain" description="PucR C-terminal helix-turn-helix" evidence="2">
    <location>
        <begin position="321"/>
        <end position="377"/>
    </location>
</feature>
<feature type="domain" description="Purine catabolism PurC-like" evidence="1">
    <location>
        <begin position="15"/>
        <end position="126"/>
    </location>
</feature>
<sequence length="382" mass="44172">MAVTLGSLCEKAGYLYGMRVIAGKEGMTNIVQWVHSVEDIEVSDFLHGGELIFSTGIANKGQEWLLPFVKNLIAKNVSGLVLNIGPYIKGIPSEVISYCNEKKFPLMDIPWKTRIVDISRDFCNQIISNERKEETIGDTLKNFIFFPGEYEKYFPVLESNGFDLATDYAIIGVKADMADHISSRKLESAFERTIYSYKKHWGGFKVDNMMFYVLNDFSNDEIESIAEKIQSEKERYISVNKLYVAVSKTNNKLKSLPKTYQIVLRMLRLAVRTDMTPMFYDRLEVKKLILAVDDISLLESIYNENLKKLEVYDRDNGTDYMNFLRLYLKYDGSVQRVAQETFVHRNTINYQLAKIKKILGNNLKTFEERFKIILAFEVRDVL</sequence>
<proteinExistence type="predicted"/>
<protein>
    <submittedName>
        <fullName evidence="3">Purine catabolism regulatory protein</fullName>
    </submittedName>
</protein>
<dbReference type="Gene3D" id="1.10.10.2840">
    <property type="entry name" value="PucR C-terminal helix-turn-helix domain"/>
    <property type="match status" value="1"/>
</dbReference>
<evidence type="ECO:0000313" key="3">
    <source>
        <dbReference type="EMBL" id="PKD26605.1"/>
    </source>
</evidence>
<organism evidence="3 4">
    <name type="scientific">Ruminococcus bromii</name>
    <dbReference type="NCBI Taxonomy" id="40518"/>
    <lineage>
        <taxon>Bacteria</taxon>
        <taxon>Bacillati</taxon>
        <taxon>Bacillota</taxon>
        <taxon>Clostridia</taxon>
        <taxon>Eubacteriales</taxon>
        <taxon>Oscillospiraceae</taxon>
        <taxon>Ruminococcus</taxon>
    </lineage>
</organism>
<keyword evidence="4" id="KW-1185">Reference proteome</keyword>
<dbReference type="Pfam" id="PF13556">
    <property type="entry name" value="HTH_30"/>
    <property type="match status" value="1"/>
</dbReference>
<dbReference type="InterPro" id="IPR051448">
    <property type="entry name" value="CdaR-like_regulators"/>
</dbReference>
<dbReference type="InterPro" id="IPR012914">
    <property type="entry name" value="PucR_dom"/>
</dbReference>
<comment type="caution">
    <text evidence="3">The sequence shown here is derived from an EMBL/GenBank/DDBJ whole genome shotgun (WGS) entry which is preliminary data.</text>
</comment>
<evidence type="ECO:0000259" key="2">
    <source>
        <dbReference type="Pfam" id="PF13556"/>
    </source>
</evidence>
<name>A0A2N0UHZ1_9FIRM</name>
<dbReference type="AlphaFoldDB" id="A0A2N0UHZ1"/>
<dbReference type="PANTHER" id="PTHR33744:SF1">
    <property type="entry name" value="DNA-BINDING TRANSCRIPTIONAL ACTIVATOR ADER"/>
    <property type="match status" value="1"/>
</dbReference>
<accession>A0A2N0UHZ1</accession>
<gene>
    <name evidence="3" type="primary">pucR_2</name>
    <name evidence="3" type="ORF">RBATCC27255_01973</name>
</gene>